<accession>H5SL48</accession>
<dbReference type="AlphaFoldDB" id="H5SL48"/>
<dbReference type="PANTHER" id="PTHR42744:SF1">
    <property type="entry name" value="BINDING-PROTEIN-DEPENDENT TRANSPORT SYSTEMS INNER MEMBRANE COMPONENT"/>
    <property type="match status" value="1"/>
</dbReference>
<dbReference type="PROSITE" id="PS50928">
    <property type="entry name" value="ABC_TM1"/>
    <property type="match status" value="2"/>
</dbReference>
<dbReference type="Pfam" id="PF00528">
    <property type="entry name" value="BPD_transp_1"/>
    <property type="match status" value="2"/>
</dbReference>
<feature type="domain" description="ABC transmembrane type-1" evidence="6">
    <location>
        <begin position="63"/>
        <end position="257"/>
    </location>
</feature>
<organism evidence="8">
    <name type="scientific">uncultured Chloroflexota bacterium</name>
    <dbReference type="NCBI Taxonomy" id="166587"/>
    <lineage>
        <taxon>Bacteria</taxon>
        <taxon>Bacillati</taxon>
        <taxon>Chloroflexota</taxon>
        <taxon>environmental samples</taxon>
    </lineage>
</organism>
<feature type="transmembrane region" description="Helical" evidence="5">
    <location>
        <begin position="482"/>
        <end position="504"/>
    </location>
</feature>
<feature type="transmembrane region" description="Helical" evidence="5">
    <location>
        <begin position="237"/>
        <end position="257"/>
    </location>
</feature>
<feature type="transmembrane region" description="Helical" evidence="5">
    <location>
        <begin position="97"/>
        <end position="121"/>
    </location>
</feature>
<keyword evidence="5" id="KW-0813">Transport</keyword>
<comment type="subcellular location">
    <subcellularLocation>
        <location evidence="5">Cell membrane</location>
        <topology evidence="5">Multi-pass membrane protein</topology>
    </subcellularLocation>
    <subcellularLocation>
        <location evidence="1">Membrane</location>
        <topology evidence="1">Multi-pass membrane protein</topology>
    </subcellularLocation>
</comment>
<dbReference type="CDD" id="cd06261">
    <property type="entry name" value="TM_PBP2"/>
    <property type="match status" value="2"/>
</dbReference>
<evidence type="ECO:0000313" key="8">
    <source>
        <dbReference type="EMBL" id="BAL56884.1"/>
    </source>
</evidence>
<dbReference type="SUPFAM" id="SSF161098">
    <property type="entry name" value="MetI-like"/>
    <property type="match status" value="2"/>
</dbReference>
<dbReference type="InterPro" id="IPR000515">
    <property type="entry name" value="MetI-like"/>
</dbReference>
<sequence length="574" mass="64775">MTNMPLLQPTSPLQRRFTWGDALILLTLITLLYAGLNLAFQWARPPATEMSVSLDVRLLPRYTLYSLGRMLAAYCLSFLFTIWYGRWAAYSRRAERILMPLLDVLQSVPILSFLPVVLIGLSAILPQRIAAELSSIVLIFTSQAWNMTYAWYQALTTIPKELREASAIFRLNSWIRFKFLELPYAAISLIWNSMMSWAGGWFFLMAAEIFTVGQREFHLPGLGAYLQMAALQNDFQALLWGLGTLILVIVLMDQFLWRPLLAWADRFKIEMVESDNPPTSWFYDLWSNSALMEWAREKVIFPLTELLDLFMLRHFPARPKAPDGEGGRNFVDVLLSLAFFTAIAWGTWHVIEIFGHLPAVQWGQIALGLLSTLTRVTVALILAMLWTIPVGVAIGLQPRLAAWLQPVVQVVASIPATALFPILVILLVSLQGGLNIASILLMLMGTQWYLLFNVIAGTSAIPQDLKYTASLMHLKGWQRWRTLILPALFPYIVTGSITASGGAWNASIVAEYIEIAGQPLKVTGIGSLIAEATQRGDYSLLLVATISMILTVVLINRLFWRRLYRLAEEQYRME</sequence>
<feature type="transmembrane region" description="Helical" evidence="5">
    <location>
        <begin position="62"/>
        <end position="85"/>
    </location>
</feature>
<dbReference type="PANTHER" id="PTHR42744">
    <property type="entry name" value="BINDING-PROTEIN-DEPENDENT TRANSPORT SYSTEMS INNER MEMBRANE COMPONENT"/>
    <property type="match status" value="1"/>
</dbReference>
<feature type="transmembrane region" description="Helical" evidence="5">
    <location>
        <begin position="133"/>
        <end position="152"/>
    </location>
</feature>
<evidence type="ECO:0000313" key="7">
    <source>
        <dbReference type="EMBL" id="BAL54661.1"/>
    </source>
</evidence>
<name>H5SL48_9CHLR</name>
<feature type="transmembrane region" description="Helical" evidence="5">
    <location>
        <begin position="538"/>
        <end position="560"/>
    </location>
</feature>
<reference evidence="8" key="2">
    <citation type="journal article" date="2012" name="PLoS ONE">
        <title>A Deeply Branching Thermophilic Bacterium with an Ancient Acetyl-CoA Pathway Dominates a Subsurface Ecosystem.</title>
        <authorList>
            <person name="Takami H."/>
            <person name="Noguchi H."/>
            <person name="Takaki Y."/>
            <person name="Uchiyama I."/>
            <person name="Toyoda A."/>
            <person name="Nishi S."/>
            <person name="Chee G.-J."/>
            <person name="Arai W."/>
            <person name="Nunoura T."/>
            <person name="Itoh T."/>
            <person name="Hattori M."/>
            <person name="Takai K."/>
        </authorList>
    </citation>
    <scope>NUCLEOTIDE SEQUENCE</scope>
</reference>
<dbReference type="EMBL" id="AP011696">
    <property type="protein sequence ID" value="BAL54661.1"/>
    <property type="molecule type" value="Genomic_DNA"/>
</dbReference>
<keyword evidence="3 5" id="KW-1133">Transmembrane helix</keyword>
<feature type="transmembrane region" description="Helical" evidence="5">
    <location>
        <begin position="182"/>
        <end position="204"/>
    </location>
</feature>
<dbReference type="GO" id="GO:0055085">
    <property type="term" value="P:transmembrane transport"/>
    <property type="evidence" value="ECO:0007669"/>
    <property type="project" value="InterPro"/>
</dbReference>
<evidence type="ECO:0000256" key="3">
    <source>
        <dbReference type="ARBA" id="ARBA00022989"/>
    </source>
</evidence>
<evidence type="ECO:0000259" key="6">
    <source>
        <dbReference type="PROSITE" id="PS50928"/>
    </source>
</evidence>
<evidence type="ECO:0000256" key="1">
    <source>
        <dbReference type="ARBA" id="ARBA00004141"/>
    </source>
</evidence>
<feature type="transmembrane region" description="Helical" evidence="5">
    <location>
        <begin position="408"/>
        <end position="430"/>
    </location>
</feature>
<evidence type="ECO:0000256" key="2">
    <source>
        <dbReference type="ARBA" id="ARBA00022692"/>
    </source>
</evidence>
<feature type="transmembrane region" description="Helical" evidence="5">
    <location>
        <begin position="330"/>
        <end position="351"/>
    </location>
</feature>
<reference evidence="8" key="1">
    <citation type="journal article" date="2005" name="Environ. Microbiol.">
        <title>Genetic and functional properties of uncultivated thermophilic crenarchaeotes from a subsurface gold mine as revealed by analysis of genome fragments.</title>
        <authorList>
            <person name="Nunoura T."/>
            <person name="Hirayama H."/>
            <person name="Takami H."/>
            <person name="Oida H."/>
            <person name="Nishi S."/>
            <person name="Shimamura S."/>
            <person name="Suzuki Y."/>
            <person name="Inagaki F."/>
            <person name="Takai K."/>
            <person name="Nealson K.H."/>
            <person name="Horikoshi K."/>
        </authorList>
    </citation>
    <scope>NUCLEOTIDE SEQUENCE</scope>
</reference>
<keyword evidence="4 5" id="KW-0472">Membrane</keyword>
<evidence type="ECO:0000256" key="5">
    <source>
        <dbReference type="RuleBase" id="RU363032"/>
    </source>
</evidence>
<comment type="similarity">
    <text evidence="5">Belongs to the binding-protein-dependent transport system permease family.</text>
</comment>
<feature type="transmembrane region" description="Helical" evidence="5">
    <location>
        <begin position="21"/>
        <end position="42"/>
    </location>
</feature>
<proteinExistence type="inferred from homology"/>
<dbReference type="GO" id="GO:0005886">
    <property type="term" value="C:plasma membrane"/>
    <property type="evidence" value="ECO:0007669"/>
    <property type="project" value="UniProtKB-SubCell"/>
</dbReference>
<dbReference type="Gene3D" id="1.10.3720.10">
    <property type="entry name" value="MetI-like"/>
    <property type="match status" value="2"/>
</dbReference>
<feature type="domain" description="ABC transmembrane type-1" evidence="6">
    <location>
        <begin position="369"/>
        <end position="559"/>
    </location>
</feature>
<feature type="transmembrane region" description="Helical" evidence="5">
    <location>
        <begin position="436"/>
        <end position="461"/>
    </location>
</feature>
<protein>
    <submittedName>
        <fullName evidence="8">Sulfonate/nitrate/taurine transport system permease protein</fullName>
    </submittedName>
</protein>
<gene>
    <name evidence="7" type="ORF">HGMM_F17E05C21</name>
    <name evidence="8" type="ORF">HGMM_F44F02C25</name>
</gene>
<feature type="transmembrane region" description="Helical" evidence="5">
    <location>
        <begin position="376"/>
        <end position="396"/>
    </location>
</feature>
<keyword evidence="2 5" id="KW-0812">Transmembrane</keyword>
<dbReference type="InterPro" id="IPR035906">
    <property type="entry name" value="MetI-like_sf"/>
</dbReference>
<evidence type="ECO:0000256" key="4">
    <source>
        <dbReference type="ARBA" id="ARBA00023136"/>
    </source>
</evidence>
<dbReference type="EMBL" id="AP011760">
    <property type="protein sequence ID" value="BAL56884.1"/>
    <property type="molecule type" value="Genomic_DNA"/>
</dbReference>